<keyword evidence="3" id="KW-1185">Reference proteome</keyword>
<dbReference type="PANTHER" id="PTHR30204">
    <property type="entry name" value="REDOX-CYCLING DRUG-SENSING TRANSCRIPTIONAL ACTIVATOR SOXR"/>
    <property type="match status" value="1"/>
</dbReference>
<dbReference type="PROSITE" id="PS50937">
    <property type="entry name" value="HTH_MERR_2"/>
    <property type="match status" value="1"/>
</dbReference>
<sequence length="38" mass="4433">MKIGELVKRHGVSVDTIRFYEKQQLLRPSARSEAGYRL</sequence>
<dbReference type="GO" id="GO:0003677">
    <property type="term" value="F:DNA binding"/>
    <property type="evidence" value="ECO:0007669"/>
    <property type="project" value="UniProtKB-KW"/>
</dbReference>
<reference evidence="2 3" key="1">
    <citation type="submission" date="2021-06" db="EMBL/GenBank/DDBJ databases">
        <title>Rheinheimera indica sp. nov., isolated from deep-sea sediment.</title>
        <authorList>
            <person name="Wang Z."/>
            <person name="Zhang X.-Y."/>
        </authorList>
    </citation>
    <scope>NUCLEOTIDE SEQUENCE [LARGE SCALE GENOMIC DNA]</scope>
    <source>
        <strain evidence="2 3">SM2107</strain>
    </source>
</reference>
<evidence type="ECO:0000313" key="3">
    <source>
        <dbReference type="Proteomes" id="UP000704611"/>
    </source>
</evidence>
<evidence type="ECO:0000313" key="2">
    <source>
        <dbReference type="EMBL" id="MBV2128952.1"/>
    </source>
</evidence>
<dbReference type="Proteomes" id="UP000704611">
    <property type="component" value="Unassembled WGS sequence"/>
</dbReference>
<proteinExistence type="predicted"/>
<evidence type="ECO:0000259" key="1">
    <source>
        <dbReference type="PROSITE" id="PS50937"/>
    </source>
</evidence>
<feature type="domain" description="HTH merR-type" evidence="1">
    <location>
        <begin position="1"/>
        <end position="38"/>
    </location>
</feature>
<dbReference type="InterPro" id="IPR047057">
    <property type="entry name" value="MerR_fam"/>
</dbReference>
<gene>
    <name evidence="2" type="ORF">KQY15_07590</name>
</gene>
<dbReference type="Pfam" id="PF00376">
    <property type="entry name" value="MerR"/>
    <property type="match status" value="1"/>
</dbReference>
<comment type="caution">
    <text evidence="2">The sequence shown here is derived from an EMBL/GenBank/DDBJ whole genome shotgun (WGS) entry which is preliminary data.</text>
</comment>
<name>A0ABS6MJF8_9GAMM</name>
<accession>A0ABS6MJF8</accession>
<dbReference type="EMBL" id="JAHRID010000003">
    <property type="protein sequence ID" value="MBV2128952.1"/>
    <property type="molecule type" value="Genomic_DNA"/>
</dbReference>
<organism evidence="2 3">
    <name type="scientific">Arsukibacterium indicum</name>
    <dbReference type="NCBI Taxonomy" id="2848612"/>
    <lineage>
        <taxon>Bacteria</taxon>
        <taxon>Pseudomonadati</taxon>
        <taxon>Pseudomonadota</taxon>
        <taxon>Gammaproteobacteria</taxon>
        <taxon>Chromatiales</taxon>
        <taxon>Chromatiaceae</taxon>
        <taxon>Arsukibacterium</taxon>
    </lineage>
</organism>
<keyword evidence="2" id="KW-0238">DNA-binding</keyword>
<dbReference type="PANTHER" id="PTHR30204:SF92">
    <property type="entry name" value="HTH-TYPE TRANSCRIPTIONAL REGULATOR ZNTR"/>
    <property type="match status" value="1"/>
</dbReference>
<dbReference type="RefSeq" id="WP_217668591.1">
    <property type="nucleotide sequence ID" value="NZ_JAHRID010000003.1"/>
</dbReference>
<protein>
    <submittedName>
        <fullName evidence="2">MerR family DNA-binding transcriptional regulator</fullName>
    </submittedName>
</protein>
<dbReference type="InterPro" id="IPR000551">
    <property type="entry name" value="MerR-type_HTH_dom"/>
</dbReference>